<dbReference type="PANTHER" id="PTHR35174:SF3">
    <property type="entry name" value="BLL7171 PROTEIN"/>
    <property type="match status" value="1"/>
</dbReference>
<comment type="caution">
    <text evidence="3">The sequence shown here is derived from an EMBL/GenBank/DDBJ whole genome shotgun (WGS) entry which is preliminary data.</text>
</comment>
<organism evidence="3 4">
    <name type="scientific">Aeromicrobium terrae</name>
    <dbReference type="NCBI Taxonomy" id="2498846"/>
    <lineage>
        <taxon>Bacteria</taxon>
        <taxon>Bacillati</taxon>
        <taxon>Actinomycetota</taxon>
        <taxon>Actinomycetes</taxon>
        <taxon>Propionibacteriales</taxon>
        <taxon>Nocardioidaceae</taxon>
        <taxon>Aeromicrobium</taxon>
    </lineage>
</organism>
<reference evidence="3 4" key="1">
    <citation type="submission" date="2019-06" db="EMBL/GenBank/DDBJ databases">
        <title>Aeromicrobium sp. nov., isolated from a maize field.</title>
        <authorList>
            <person name="Lin S.-Y."/>
            <person name="Tsai C.-F."/>
            <person name="Young C.-C."/>
        </authorList>
    </citation>
    <scope>NUCLEOTIDE SEQUENCE [LARGE SCALE GENOMIC DNA]</scope>
    <source>
        <strain evidence="3 4">CC-CFT486</strain>
    </source>
</reference>
<protein>
    <recommendedName>
        <fullName evidence="2">YCII-related domain-containing protein</fullName>
    </recommendedName>
</protein>
<dbReference type="InterPro" id="IPR005545">
    <property type="entry name" value="YCII"/>
</dbReference>
<proteinExistence type="inferred from homology"/>
<evidence type="ECO:0000259" key="2">
    <source>
        <dbReference type="Pfam" id="PF03795"/>
    </source>
</evidence>
<gene>
    <name evidence="3" type="ORF">FHP06_15465</name>
</gene>
<name>A0A5C8NE02_9ACTN</name>
<accession>A0A5C8NE02</accession>
<evidence type="ECO:0000313" key="3">
    <source>
        <dbReference type="EMBL" id="TXL56653.1"/>
    </source>
</evidence>
<dbReference type="Proteomes" id="UP000321571">
    <property type="component" value="Unassembled WGS sequence"/>
</dbReference>
<dbReference type="EMBL" id="VDUX01000009">
    <property type="protein sequence ID" value="TXL56653.1"/>
    <property type="molecule type" value="Genomic_DNA"/>
</dbReference>
<dbReference type="SUPFAM" id="SSF54909">
    <property type="entry name" value="Dimeric alpha+beta barrel"/>
    <property type="match status" value="1"/>
</dbReference>
<sequence length="124" mass="13473">MTHYLMTVHGPGEVDGHANYGSREAMEQAFAATEAFNEELREQGYWVFAGGLESASKAAVVDGQGEAPLVTDGPYLESKELLAGFWLIDVPDRATALELAARASRACGGRIEVRAFDEHSERSR</sequence>
<evidence type="ECO:0000313" key="4">
    <source>
        <dbReference type="Proteomes" id="UP000321571"/>
    </source>
</evidence>
<keyword evidence="4" id="KW-1185">Reference proteome</keyword>
<comment type="similarity">
    <text evidence="1">Belongs to the YciI family.</text>
</comment>
<evidence type="ECO:0000256" key="1">
    <source>
        <dbReference type="ARBA" id="ARBA00007689"/>
    </source>
</evidence>
<dbReference type="RefSeq" id="WP_147687746.1">
    <property type="nucleotide sequence ID" value="NZ_VDUX01000009.1"/>
</dbReference>
<dbReference type="Pfam" id="PF03795">
    <property type="entry name" value="YCII"/>
    <property type="match status" value="1"/>
</dbReference>
<dbReference type="AlphaFoldDB" id="A0A5C8NE02"/>
<feature type="domain" description="YCII-related" evidence="2">
    <location>
        <begin position="24"/>
        <end position="114"/>
    </location>
</feature>
<dbReference type="PANTHER" id="PTHR35174">
    <property type="entry name" value="BLL7171 PROTEIN-RELATED"/>
    <property type="match status" value="1"/>
</dbReference>
<dbReference type="Gene3D" id="3.30.70.1060">
    <property type="entry name" value="Dimeric alpha+beta barrel"/>
    <property type="match status" value="1"/>
</dbReference>
<dbReference type="InterPro" id="IPR011008">
    <property type="entry name" value="Dimeric_a/b-barrel"/>
</dbReference>
<dbReference type="OrthoDB" id="668782at2"/>